<feature type="domain" description="Glucosyltransferase 3-like C-terminal" evidence="4">
    <location>
        <begin position="173"/>
        <end position="330"/>
    </location>
</feature>
<keyword evidence="1" id="KW-0808">Transferase</keyword>
<gene>
    <name evidence="5" type="ORF">HMPREF9102_0197</name>
</gene>
<dbReference type="PIRSF" id="PIRSF007023">
    <property type="entry name" value="UDP-Galf_transf"/>
    <property type="match status" value="1"/>
</dbReference>
<sequence length="334" mass="38375">MVKKVLITSVDKDKGSGGNKAKRDIKFFLKSRMNFQTFDMAIDGSHRFEKYWFINTKLRSYIKKSRPEILFFQYPNLHFFVMNKLVNIYRKYVPNGRIYFIVHDIMGWQFAHREEILNQEISLFNRTDGLVVHNAKMKQFLIKHNVTVPMTELQIFDYANDYSFAPASDYAKICFPGNLGKSTFLEKVDIKTPLNIYGSNRAENYPANVKYCGNFSSEEIAGKLKESYGLIWDGNSVTTCSGSVGEYLKINNPHKASLYISAGIPVIAWEDAAIADIINHYQVGFTINSLEEIDTQIKKLQSKYQVMKENTEELAKKLRNGDFITSAVNQLIAQ</sequence>
<keyword evidence="6" id="KW-1185">Reference proteome</keyword>
<dbReference type="Pfam" id="PF26337">
    <property type="entry name" value="Gtf3_C"/>
    <property type="match status" value="1"/>
</dbReference>
<protein>
    <recommendedName>
        <fullName evidence="7">Beta-1,6-galactofuranosyltransferase</fullName>
    </recommendedName>
</protein>
<dbReference type="EMBL" id="AFTL01000017">
    <property type="protein sequence ID" value="EGS36463.1"/>
    <property type="molecule type" value="Genomic_DNA"/>
</dbReference>
<feature type="coiled-coil region" evidence="2">
    <location>
        <begin position="290"/>
        <end position="317"/>
    </location>
</feature>
<proteinExistence type="predicted"/>
<evidence type="ECO:0000313" key="5">
    <source>
        <dbReference type="EMBL" id="EGS36463.1"/>
    </source>
</evidence>
<dbReference type="RefSeq" id="WP_003715809.1">
    <property type="nucleotide sequence ID" value="NZ_AFTL01000017.1"/>
</dbReference>
<evidence type="ECO:0000256" key="2">
    <source>
        <dbReference type="SAM" id="Coils"/>
    </source>
</evidence>
<keyword evidence="2" id="KW-0175">Coiled coil</keyword>
<dbReference type="Gene3D" id="3.40.50.2000">
    <property type="entry name" value="Glycogen Phosphorylase B"/>
    <property type="match status" value="2"/>
</dbReference>
<comment type="caution">
    <text evidence="5">The sequence shown here is derived from an EMBL/GenBank/DDBJ whole genome shotgun (WGS) entry which is preliminary data.</text>
</comment>
<feature type="domain" description="Glucosyltransferase 3-like N-terminal" evidence="3">
    <location>
        <begin position="4"/>
        <end position="155"/>
    </location>
</feature>
<reference evidence="5 6" key="1">
    <citation type="submission" date="2011-05" db="EMBL/GenBank/DDBJ databases">
        <authorList>
            <person name="Durkin A.S."/>
            <person name="Kim M."/>
            <person name="Radune D."/>
            <person name="Hostetler J."/>
            <person name="Torralba M."/>
            <person name="Gillis M."/>
            <person name="Methe B."/>
            <person name="Sutton G."/>
            <person name="Nelson K.E."/>
        </authorList>
    </citation>
    <scope>NUCLEOTIDE SEQUENCE [LARGE SCALE GENOMIC DNA]</scope>
    <source>
        <strain evidence="5 6">F0423</strain>
    </source>
</reference>
<evidence type="ECO:0000259" key="4">
    <source>
        <dbReference type="Pfam" id="PF26337"/>
    </source>
</evidence>
<dbReference type="InterPro" id="IPR058591">
    <property type="entry name" value="Gtf3_N"/>
</dbReference>
<dbReference type="InterPro" id="IPR058592">
    <property type="entry name" value="Gtf3_C"/>
</dbReference>
<evidence type="ECO:0000259" key="3">
    <source>
        <dbReference type="Pfam" id="PF26334"/>
    </source>
</evidence>
<dbReference type="SUPFAM" id="SSF53756">
    <property type="entry name" value="UDP-Glycosyltransferase/glycogen phosphorylase"/>
    <property type="match status" value="1"/>
</dbReference>
<evidence type="ECO:0008006" key="7">
    <source>
        <dbReference type="Google" id="ProtNLM"/>
    </source>
</evidence>
<name>A0ABN0D3Q8_9LACO</name>
<evidence type="ECO:0000313" key="6">
    <source>
        <dbReference type="Proteomes" id="UP000006035"/>
    </source>
</evidence>
<organism evidence="5 6">
    <name type="scientific">Limosilactobacillus oris F0423</name>
    <dbReference type="NCBI Taxonomy" id="944562"/>
    <lineage>
        <taxon>Bacteria</taxon>
        <taxon>Bacillati</taxon>
        <taxon>Bacillota</taxon>
        <taxon>Bacilli</taxon>
        <taxon>Lactobacillales</taxon>
        <taxon>Lactobacillaceae</taxon>
        <taxon>Limosilactobacillus</taxon>
    </lineage>
</organism>
<evidence type="ECO:0000256" key="1">
    <source>
        <dbReference type="ARBA" id="ARBA00022679"/>
    </source>
</evidence>
<dbReference type="Proteomes" id="UP000006035">
    <property type="component" value="Unassembled WGS sequence"/>
</dbReference>
<dbReference type="Pfam" id="PF26334">
    <property type="entry name" value="Gtf3_N"/>
    <property type="match status" value="1"/>
</dbReference>
<accession>A0ABN0D3Q8</accession>